<dbReference type="GO" id="GO:0008168">
    <property type="term" value="F:methyltransferase activity"/>
    <property type="evidence" value="ECO:0007669"/>
    <property type="project" value="UniProtKB-KW"/>
</dbReference>
<feature type="domain" description="MRM3-like substrate binding" evidence="5">
    <location>
        <begin position="29"/>
        <end position="103"/>
    </location>
</feature>
<organism evidence="6 7">
    <name type="scientific">Kribbella alba</name>
    <dbReference type="NCBI Taxonomy" id="190197"/>
    <lineage>
        <taxon>Bacteria</taxon>
        <taxon>Bacillati</taxon>
        <taxon>Actinomycetota</taxon>
        <taxon>Actinomycetes</taxon>
        <taxon>Propionibacteriales</taxon>
        <taxon>Kribbellaceae</taxon>
        <taxon>Kribbella</taxon>
    </lineage>
</organism>
<name>A0ABN2FUK1_9ACTN</name>
<dbReference type="PANTHER" id="PTHR43191">
    <property type="entry name" value="RRNA METHYLTRANSFERASE 3"/>
    <property type="match status" value="1"/>
</dbReference>
<dbReference type="InterPro" id="IPR029026">
    <property type="entry name" value="tRNA_m1G_MTases_N"/>
</dbReference>
<keyword evidence="3" id="KW-0808">Transferase</keyword>
<evidence type="ECO:0000256" key="1">
    <source>
        <dbReference type="ARBA" id="ARBA00007228"/>
    </source>
</evidence>
<reference evidence="6 7" key="1">
    <citation type="journal article" date="2019" name="Int. J. Syst. Evol. Microbiol.">
        <title>The Global Catalogue of Microorganisms (GCM) 10K type strain sequencing project: providing services to taxonomists for standard genome sequencing and annotation.</title>
        <authorList>
            <consortium name="The Broad Institute Genomics Platform"/>
            <consortium name="The Broad Institute Genome Sequencing Center for Infectious Disease"/>
            <person name="Wu L."/>
            <person name="Ma J."/>
        </authorList>
    </citation>
    <scope>NUCLEOTIDE SEQUENCE [LARGE SCALE GENOMIC DNA]</scope>
    <source>
        <strain evidence="6 7">JCM 14306</strain>
    </source>
</reference>
<dbReference type="PANTHER" id="PTHR43191:SF2">
    <property type="entry name" value="RRNA METHYLTRANSFERASE 3, MITOCHONDRIAL"/>
    <property type="match status" value="1"/>
</dbReference>
<dbReference type="SUPFAM" id="SSF75217">
    <property type="entry name" value="alpha/beta knot"/>
    <property type="match status" value="1"/>
</dbReference>
<proteinExistence type="inferred from homology"/>
<evidence type="ECO:0000313" key="6">
    <source>
        <dbReference type="EMBL" id="GAA1659942.1"/>
    </source>
</evidence>
<dbReference type="InterPro" id="IPR053888">
    <property type="entry name" value="MRM3-like_sub_bind"/>
</dbReference>
<dbReference type="Proteomes" id="UP001501319">
    <property type="component" value="Unassembled WGS sequence"/>
</dbReference>
<comment type="similarity">
    <text evidence="1">Belongs to the class IV-like SAM-binding methyltransferase superfamily. RNA methyltransferase TrmH family.</text>
</comment>
<dbReference type="InterPro" id="IPR001537">
    <property type="entry name" value="SpoU_MeTrfase"/>
</dbReference>
<dbReference type="InterPro" id="IPR029028">
    <property type="entry name" value="Alpha/beta_knot_MTases"/>
</dbReference>
<dbReference type="Pfam" id="PF22435">
    <property type="entry name" value="MRM3-like_sub_bind"/>
    <property type="match status" value="1"/>
</dbReference>
<dbReference type="Gene3D" id="3.40.1280.10">
    <property type="match status" value="1"/>
</dbReference>
<dbReference type="SUPFAM" id="SSF55315">
    <property type="entry name" value="L30e-like"/>
    <property type="match status" value="1"/>
</dbReference>
<feature type="domain" description="tRNA/rRNA methyltransferase SpoU type" evidence="4">
    <location>
        <begin position="123"/>
        <end position="264"/>
    </location>
</feature>
<accession>A0ABN2FUK1</accession>
<dbReference type="GO" id="GO:0032259">
    <property type="term" value="P:methylation"/>
    <property type="evidence" value="ECO:0007669"/>
    <property type="project" value="UniProtKB-KW"/>
</dbReference>
<dbReference type="InterPro" id="IPR029064">
    <property type="entry name" value="Ribosomal_eL30-like_sf"/>
</dbReference>
<comment type="caution">
    <text evidence="6">The sequence shown here is derived from an EMBL/GenBank/DDBJ whole genome shotgun (WGS) entry which is preliminary data.</text>
</comment>
<evidence type="ECO:0000313" key="7">
    <source>
        <dbReference type="Proteomes" id="UP001501319"/>
    </source>
</evidence>
<evidence type="ECO:0000259" key="4">
    <source>
        <dbReference type="Pfam" id="PF00588"/>
    </source>
</evidence>
<gene>
    <name evidence="6" type="ORF">GCM10009744_61820</name>
</gene>
<dbReference type="EMBL" id="BAAANE010000014">
    <property type="protein sequence ID" value="GAA1659942.1"/>
    <property type="molecule type" value="Genomic_DNA"/>
</dbReference>
<dbReference type="Pfam" id="PF00588">
    <property type="entry name" value="SpoU_methylase"/>
    <property type="match status" value="1"/>
</dbReference>
<evidence type="ECO:0000256" key="2">
    <source>
        <dbReference type="ARBA" id="ARBA00022603"/>
    </source>
</evidence>
<dbReference type="InterPro" id="IPR051259">
    <property type="entry name" value="rRNA_Methyltransferase"/>
</dbReference>
<keyword evidence="2 6" id="KW-0489">Methyltransferase</keyword>
<keyword evidence="7" id="KW-1185">Reference proteome</keyword>
<dbReference type="Gene3D" id="3.30.1330.30">
    <property type="match status" value="1"/>
</dbReference>
<sequence>MAPTSDQARLDGLMAGPQHPRIRELLAVRKDSAPGRIMVEGSWEHSQLLDSRTVIHAFFYCPEAADRTAERAARVASRAREVYRISEKLLARLSRRTRPDGLISLAELPVWHPGEFRFDESSLVLVADGVEYAGNLGTLIRTVDAARADCLVLTSRRARLNHPSVYAASRGMVLTTPVLEFDDVADAAGWLRRHGFEVHLADPGAAGSYRVPAYQGRPTAFVVGSEGGGLSSRWHQEGFGAVSIPMLGQADSLNVALSAGILLFEARAHKDGW</sequence>
<evidence type="ECO:0000256" key="3">
    <source>
        <dbReference type="ARBA" id="ARBA00022679"/>
    </source>
</evidence>
<evidence type="ECO:0000259" key="5">
    <source>
        <dbReference type="Pfam" id="PF22435"/>
    </source>
</evidence>
<protein>
    <submittedName>
        <fullName evidence="6">RNA methyltransferase</fullName>
    </submittedName>
</protein>